<dbReference type="SUPFAM" id="SSF53474">
    <property type="entry name" value="alpha/beta-Hydrolases"/>
    <property type="match status" value="1"/>
</dbReference>
<organism evidence="2 3">
    <name type="scientific">Neobacillus rhizophilus</name>
    <dbReference type="NCBI Taxonomy" id="2833579"/>
    <lineage>
        <taxon>Bacteria</taxon>
        <taxon>Bacillati</taxon>
        <taxon>Bacillota</taxon>
        <taxon>Bacilli</taxon>
        <taxon>Bacillales</taxon>
        <taxon>Bacillaceae</taxon>
        <taxon>Neobacillus</taxon>
    </lineage>
</organism>
<protein>
    <submittedName>
        <fullName evidence="2">Uncharacterized protein</fullName>
    </submittedName>
</protein>
<keyword evidence="3" id="KW-1185">Reference proteome</keyword>
<dbReference type="InterPro" id="IPR029058">
    <property type="entry name" value="AB_hydrolase_fold"/>
</dbReference>
<feature type="region of interest" description="Disordered" evidence="1">
    <location>
        <begin position="602"/>
        <end position="621"/>
    </location>
</feature>
<dbReference type="Gene3D" id="3.40.50.1820">
    <property type="entry name" value="alpha/beta hydrolase"/>
    <property type="match status" value="1"/>
</dbReference>
<proteinExistence type="predicted"/>
<name>A0A942U4W5_9BACI</name>
<feature type="compositionally biased region" description="Polar residues" evidence="1">
    <location>
        <begin position="609"/>
        <end position="621"/>
    </location>
</feature>
<comment type="caution">
    <text evidence="2">The sequence shown here is derived from an EMBL/GenBank/DDBJ whole genome shotgun (WGS) entry which is preliminary data.</text>
</comment>
<dbReference type="Proteomes" id="UP000679749">
    <property type="component" value="Unassembled WGS sequence"/>
</dbReference>
<evidence type="ECO:0000313" key="3">
    <source>
        <dbReference type="Proteomes" id="UP000679749"/>
    </source>
</evidence>
<dbReference type="RefSeq" id="WP_213117310.1">
    <property type="nucleotide sequence ID" value="NZ_JAGYPF010000002.1"/>
</dbReference>
<evidence type="ECO:0000256" key="1">
    <source>
        <dbReference type="SAM" id="MobiDB-lite"/>
    </source>
</evidence>
<gene>
    <name evidence="2" type="ORF">KHA99_10040</name>
</gene>
<sequence length="719" mass="80223">MIVLSKKKKILTLLIIATLMITLFFFNGSPVAAHEANICPQPSKSTVSSSDGPTPIIFVHGIRMDSTKLSSEAPSVHAFLKELEQTGNYHVVGLSDSNESYFAYHDENEKYSDVSLGGNSLPHISTNAEELHKEIKKCYDQYGKKVVLFGYSMGASIIRGELARYGKEDAKYIKFVTFLHGVQQGSWLAPIGGGIGTGAKAFGQSFEMTFEKQYGKVGGKVAEFAVKSIADHSPIDLNAPAIRDLAPKSEWFQTTNKTNPPESIPYYNFYGDIHLQYPINVLPGGLWNISDGADVPIGDGVIFPGTDTPTDTGDLGGTKFKFKKGNEWANHEDLRFNVSLATFLLSISNKSKEFVSNISDSGYHHTAILASDWGKIDTISVGDETNTRGNLYETMMNVFKTEAENETPTAAETRNIIQNLKNGIVQTYQDHVKKHEWENVQNMSNFSMIRPQLLNYATQNFTDSELEKISSNYFKGGGDYAYFPIDDFDVRFTIHERTPSKIVASSIEFKNEIMATMDTVYYTAVRKNGKWVLDTWKFVDYKNEPLNLTWSEIKTYAKKHGHDAKLVKETSYKGKKVYIVDNYVDFDHVMIYAESSDYAPVPPEIEPSAASNSQSQPTNSPTEYAVNYQITTNGKGTASTPNGGTLTLKVGDTIKVTRTDQLDRNEYFERTLFGGDVMELVQPGEDVFIIKATKSGPSYISILPLDEWDLEYKINIMVQ</sequence>
<reference evidence="2" key="1">
    <citation type="submission" date="2021-05" db="EMBL/GenBank/DDBJ databases">
        <title>Novel Bacillus species.</title>
        <authorList>
            <person name="Liu G."/>
        </authorList>
    </citation>
    <scope>NUCLEOTIDE SEQUENCE</scope>
    <source>
        <strain evidence="2">FJAT-49825</strain>
    </source>
</reference>
<evidence type="ECO:0000313" key="2">
    <source>
        <dbReference type="EMBL" id="MBS4212783.1"/>
    </source>
</evidence>
<dbReference type="AlphaFoldDB" id="A0A942U4W5"/>
<accession>A0A942U4W5</accession>
<dbReference type="EMBL" id="JAGYPF010000002">
    <property type="protein sequence ID" value="MBS4212783.1"/>
    <property type="molecule type" value="Genomic_DNA"/>
</dbReference>